<dbReference type="HOGENOM" id="CLU_2730740_0_0_6"/>
<gene>
    <name evidence="1" type="ORF">F960_03190</name>
</gene>
<evidence type="ECO:0000313" key="1">
    <source>
        <dbReference type="EMBL" id="ENV32683.1"/>
    </source>
</evidence>
<dbReference type="STRING" id="202952.GCA_000747725_01021"/>
<keyword evidence="2" id="KW-1185">Reference proteome</keyword>
<comment type="caution">
    <text evidence="1">The sequence shown here is derived from an EMBL/GenBank/DDBJ whole genome shotgun (WGS) entry which is preliminary data.</text>
</comment>
<name>N8ZLM9_9GAMM</name>
<reference evidence="1 2" key="1">
    <citation type="submission" date="2013-02" db="EMBL/GenBank/DDBJ databases">
        <title>The Genome Sequence of Acinetobacter gerneri CIP 107464.</title>
        <authorList>
            <consortium name="The Broad Institute Genome Sequencing Platform"/>
            <consortium name="The Broad Institute Genome Sequencing Center for Infectious Disease"/>
            <person name="Cerqueira G."/>
            <person name="Feldgarden M."/>
            <person name="Courvalin P."/>
            <person name="Perichon B."/>
            <person name="Grillot-Courvalin C."/>
            <person name="Clermont D."/>
            <person name="Rocha E."/>
            <person name="Yoon E.-J."/>
            <person name="Nemec A."/>
            <person name="Walker B."/>
            <person name="Young S.K."/>
            <person name="Zeng Q."/>
            <person name="Gargeya S."/>
            <person name="Fitzgerald M."/>
            <person name="Haas B."/>
            <person name="Abouelleil A."/>
            <person name="Alvarado L."/>
            <person name="Arachchi H.M."/>
            <person name="Berlin A.M."/>
            <person name="Chapman S.B."/>
            <person name="Dewar J."/>
            <person name="Goldberg J."/>
            <person name="Griggs A."/>
            <person name="Gujja S."/>
            <person name="Hansen M."/>
            <person name="Howarth C."/>
            <person name="Imamovic A."/>
            <person name="Larimer J."/>
            <person name="McCowan C."/>
            <person name="Murphy C."/>
            <person name="Neiman D."/>
            <person name="Pearson M."/>
            <person name="Priest M."/>
            <person name="Roberts A."/>
            <person name="Saif S."/>
            <person name="Shea T."/>
            <person name="Sisk P."/>
            <person name="Sykes S."/>
            <person name="Wortman J."/>
            <person name="Nusbaum C."/>
            <person name="Birren B."/>
        </authorList>
    </citation>
    <scope>NUCLEOTIDE SEQUENCE [LARGE SCALE GENOMIC DNA]</scope>
    <source>
        <strain evidence="1 2">CIP 107464</strain>
    </source>
</reference>
<accession>N8ZLM9</accession>
<dbReference type="eggNOG" id="COG0560">
    <property type="taxonomic scope" value="Bacteria"/>
</dbReference>
<dbReference type="Proteomes" id="UP000013117">
    <property type="component" value="Unassembled WGS sequence"/>
</dbReference>
<evidence type="ECO:0000313" key="2">
    <source>
        <dbReference type="Proteomes" id="UP000013117"/>
    </source>
</evidence>
<organism evidence="1 2">
    <name type="scientific">Acinetobacter gerneri DSM 14967 = CIP 107464 = MTCC 9824</name>
    <dbReference type="NCBI Taxonomy" id="1120926"/>
    <lineage>
        <taxon>Bacteria</taxon>
        <taxon>Pseudomonadati</taxon>
        <taxon>Pseudomonadota</taxon>
        <taxon>Gammaproteobacteria</taxon>
        <taxon>Moraxellales</taxon>
        <taxon>Moraxellaceae</taxon>
        <taxon>Acinetobacter</taxon>
    </lineage>
</organism>
<sequence>MGGWVGEIHYRHEEKLRRLQLIGINQKWLATYSDDIEEDYPILENSKYPYLINGGKQKKLSKKLKNIQCLE</sequence>
<dbReference type="EMBL" id="APPN01000073">
    <property type="protein sequence ID" value="ENV32683.1"/>
    <property type="molecule type" value="Genomic_DNA"/>
</dbReference>
<dbReference type="PATRIC" id="fig|1120926.3.peg.3102"/>
<protein>
    <submittedName>
        <fullName evidence="1">Uncharacterized protein</fullName>
    </submittedName>
</protein>
<dbReference type="AlphaFoldDB" id="N8ZLM9"/>
<proteinExistence type="predicted"/>